<reference evidence="3" key="3">
    <citation type="journal article" date="2019" name="Int. J. Syst. Evol. Microbiol.">
        <title>The Global Catalogue of Microorganisms (GCM) 10K type strain sequencing project: providing services to taxonomists for standard genome sequencing and annotation.</title>
        <authorList>
            <consortium name="The Broad Institute Genomics Platform"/>
            <consortium name="The Broad Institute Genome Sequencing Center for Infectious Disease"/>
            <person name="Wu L."/>
            <person name="Ma J."/>
        </authorList>
    </citation>
    <scope>NUCLEOTIDE SEQUENCE [LARGE SCALE GENOMIC DNA]</scope>
    <source>
        <strain evidence="3">CGMCC 1.8884</strain>
    </source>
</reference>
<protein>
    <submittedName>
        <fullName evidence="1">Uncharacterized protein</fullName>
    </submittedName>
</protein>
<dbReference type="Proteomes" id="UP000652720">
    <property type="component" value="Unassembled WGS sequence"/>
</dbReference>
<reference evidence="1" key="2">
    <citation type="journal article" date="2014" name="Int. J. Syst. Evol. Microbiol.">
        <title>Complete genome sequence of Corynebacterium casei LMG S-19264T (=DSM 44701T), isolated from a smear-ripened cheese.</title>
        <authorList>
            <consortium name="US DOE Joint Genome Institute (JGI-PGF)"/>
            <person name="Walter F."/>
            <person name="Albersmeier A."/>
            <person name="Kalinowski J."/>
            <person name="Ruckert C."/>
        </authorList>
    </citation>
    <scope>NUCLEOTIDE SEQUENCE</scope>
    <source>
        <strain evidence="1">CGMCC 1.8885</strain>
    </source>
</reference>
<dbReference type="EMBL" id="BMMA01000020">
    <property type="protein sequence ID" value="GGI86347.1"/>
    <property type="molecule type" value="Genomic_DNA"/>
</dbReference>
<name>A0AAV4K5N5_9DEIO</name>
<organism evidence="1 4">
    <name type="scientific">Deinococcus wulumuqiensis</name>
    <dbReference type="NCBI Taxonomy" id="980427"/>
    <lineage>
        <taxon>Bacteria</taxon>
        <taxon>Thermotogati</taxon>
        <taxon>Deinococcota</taxon>
        <taxon>Deinococci</taxon>
        <taxon>Deinococcales</taxon>
        <taxon>Deinococcaceae</taxon>
        <taxon>Deinococcus</taxon>
    </lineage>
</organism>
<dbReference type="AlphaFoldDB" id="A0AAV4K5N5"/>
<reference evidence="1" key="4">
    <citation type="submission" date="2023-08" db="EMBL/GenBank/DDBJ databases">
        <authorList>
            <person name="Sun Q."/>
            <person name="Zhou Y."/>
        </authorList>
    </citation>
    <scope>NUCLEOTIDE SEQUENCE</scope>
    <source>
        <strain evidence="2">CGMCC 1.8884</strain>
        <strain evidence="1">CGMCC 1.8885</strain>
    </source>
</reference>
<comment type="caution">
    <text evidence="1">The sequence shown here is derived from an EMBL/GenBank/DDBJ whole genome shotgun (WGS) entry which is preliminary data.</text>
</comment>
<keyword evidence="3" id="KW-1185">Reference proteome</keyword>
<dbReference type="Proteomes" id="UP000630135">
    <property type="component" value="Unassembled WGS sequence"/>
</dbReference>
<accession>A0AAV4K5N5</accession>
<gene>
    <name evidence="2" type="ORF">GCM10008021_24410</name>
    <name evidence="1" type="ORF">GCM10010914_20880</name>
</gene>
<evidence type="ECO:0000313" key="1">
    <source>
        <dbReference type="EMBL" id="GGI86347.1"/>
    </source>
</evidence>
<proteinExistence type="predicted"/>
<reference evidence="2" key="1">
    <citation type="journal article" date="2014" name="Int. J. Syst. Evol. Microbiol.">
        <title>Complete genome of a new Firmicutes species belonging to the dominant human colonic microbiota ('Ruminococcus bicirculans') reveals two chromosomes and a selective capacity to utilize plant glucans.</title>
        <authorList>
            <consortium name="NISC Comparative Sequencing Program"/>
            <person name="Wegmann U."/>
            <person name="Louis P."/>
            <person name="Goesmann A."/>
            <person name="Henrissat B."/>
            <person name="Duncan S.H."/>
            <person name="Flint H.J."/>
        </authorList>
    </citation>
    <scope>NUCLEOTIDE SEQUENCE</scope>
    <source>
        <strain evidence="2">CGMCC 1.8884</strain>
    </source>
</reference>
<evidence type="ECO:0000313" key="4">
    <source>
        <dbReference type="Proteomes" id="UP000652720"/>
    </source>
</evidence>
<evidence type="ECO:0000313" key="2">
    <source>
        <dbReference type="EMBL" id="GGP30790.1"/>
    </source>
</evidence>
<evidence type="ECO:0000313" key="3">
    <source>
        <dbReference type="Proteomes" id="UP000630135"/>
    </source>
</evidence>
<sequence length="79" mass="8631">MGMYPLAGKHDEVTRVIVETIAILVMDNLAGQQGPTQRLLSNPAVSQYPFATTRVAGVGVDLTLSHGLPLLSPLRFWHY</sequence>
<dbReference type="EMBL" id="BMLZ01000038">
    <property type="protein sequence ID" value="GGP30790.1"/>
    <property type="molecule type" value="Genomic_DNA"/>
</dbReference>